<dbReference type="InterPro" id="IPR002645">
    <property type="entry name" value="STAS_dom"/>
</dbReference>
<dbReference type="AlphaFoldDB" id="A0A918MWG3"/>
<dbReference type="Proteomes" id="UP000631300">
    <property type="component" value="Unassembled WGS sequence"/>
</dbReference>
<keyword evidence="3" id="KW-1185">Reference proteome</keyword>
<gene>
    <name evidence="2" type="ORF">GCM10007391_12590</name>
</gene>
<dbReference type="EMBL" id="BMXP01000002">
    <property type="protein sequence ID" value="GGW80998.1"/>
    <property type="molecule type" value="Genomic_DNA"/>
</dbReference>
<dbReference type="InterPro" id="IPR052746">
    <property type="entry name" value="MlaB_ABC_Transporter"/>
</dbReference>
<dbReference type="InterPro" id="IPR058548">
    <property type="entry name" value="MlaB-like_STAS"/>
</dbReference>
<dbReference type="RefSeq" id="WP_189404481.1">
    <property type="nucleotide sequence ID" value="NZ_BMXP01000002.1"/>
</dbReference>
<reference evidence="2" key="2">
    <citation type="submission" date="2020-09" db="EMBL/GenBank/DDBJ databases">
        <authorList>
            <person name="Sun Q."/>
            <person name="Kim S."/>
        </authorList>
    </citation>
    <scope>NUCLEOTIDE SEQUENCE</scope>
    <source>
        <strain evidence="2">KCTC 22164</strain>
    </source>
</reference>
<reference evidence="2" key="1">
    <citation type="journal article" date="2014" name="Int. J. Syst. Evol. Microbiol.">
        <title>Complete genome sequence of Corynebacterium casei LMG S-19264T (=DSM 44701T), isolated from a smear-ripened cheese.</title>
        <authorList>
            <consortium name="US DOE Joint Genome Institute (JGI-PGF)"/>
            <person name="Walter F."/>
            <person name="Albersmeier A."/>
            <person name="Kalinowski J."/>
            <person name="Ruckert C."/>
        </authorList>
    </citation>
    <scope>NUCLEOTIDE SEQUENCE</scope>
    <source>
        <strain evidence="2">KCTC 22164</strain>
    </source>
</reference>
<sequence length="102" mass="11418">MSLFDLNQQGTVSVHGNLDRDTLTGNWWQQLSPAQQSMLNDQGRCTFDLSDVERVDSAGLAWLINAVRDARQRSLEIRISEPPAKLLKLAKISDVDTLLPLN</sequence>
<name>A0A918MWG3_9ALTE</name>
<dbReference type="Pfam" id="PF13466">
    <property type="entry name" value="STAS_2"/>
    <property type="match status" value="1"/>
</dbReference>
<accession>A0A918MWG3</accession>
<evidence type="ECO:0000313" key="2">
    <source>
        <dbReference type="EMBL" id="GGW80998.1"/>
    </source>
</evidence>
<dbReference type="SUPFAM" id="SSF52091">
    <property type="entry name" value="SpoIIaa-like"/>
    <property type="match status" value="1"/>
</dbReference>
<evidence type="ECO:0000259" key="1">
    <source>
        <dbReference type="PROSITE" id="PS50801"/>
    </source>
</evidence>
<dbReference type="PANTHER" id="PTHR35849:SF1">
    <property type="entry name" value="INTERMEMBRANE PHOSPHOLIPID TRANSPORT SYSTEM BINDING PROTEIN MLAB"/>
    <property type="match status" value="1"/>
</dbReference>
<comment type="caution">
    <text evidence="2">The sequence shown here is derived from an EMBL/GenBank/DDBJ whole genome shotgun (WGS) entry which is preliminary data.</text>
</comment>
<evidence type="ECO:0000313" key="3">
    <source>
        <dbReference type="Proteomes" id="UP000631300"/>
    </source>
</evidence>
<feature type="domain" description="STAS" evidence="1">
    <location>
        <begin position="47"/>
        <end position="102"/>
    </location>
</feature>
<dbReference type="Gene3D" id="3.30.750.24">
    <property type="entry name" value="STAS domain"/>
    <property type="match status" value="1"/>
</dbReference>
<dbReference type="CDD" id="cd07043">
    <property type="entry name" value="STAS_anti-anti-sigma_factors"/>
    <property type="match status" value="1"/>
</dbReference>
<dbReference type="PROSITE" id="PS50801">
    <property type="entry name" value="STAS"/>
    <property type="match status" value="1"/>
</dbReference>
<organism evidence="2 3">
    <name type="scientific">Alteromonas halophila</name>
    <dbReference type="NCBI Taxonomy" id="516698"/>
    <lineage>
        <taxon>Bacteria</taxon>
        <taxon>Pseudomonadati</taxon>
        <taxon>Pseudomonadota</taxon>
        <taxon>Gammaproteobacteria</taxon>
        <taxon>Alteromonadales</taxon>
        <taxon>Alteromonadaceae</taxon>
        <taxon>Alteromonas/Salinimonas group</taxon>
        <taxon>Alteromonas</taxon>
    </lineage>
</organism>
<dbReference type="InterPro" id="IPR036513">
    <property type="entry name" value="STAS_dom_sf"/>
</dbReference>
<dbReference type="PANTHER" id="PTHR35849">
    <property type="entry name" value="BLR2341 PROTEIN"/>
    <property type="match status" value="1"/>
</dbReference>
<protein>
    <submittedName>
        <fullName evidence="2">Anti-sigma B factor antagonist</fullName>
    </submittedName>
</protein>
<proteinExistence type="predicted"/>